<feature type="modified residue" description="4-aspartylphosphate" evidence="12">
    <location>
        <position position="1117"/>
    </location>
</feature>
<dbReference type="PANTHER" id="PTHR45339">
    <property type="entry name" value="HYBRID SIGNAL TRANSDUCTION HISTIDINE KINASE J"/>
    <property type="match status" value="1"/>
</dbReference>
<keyword evidence="13" id="KW-0175">Coiled coil</keyword>
<dbReference type="Pfam" id="PF08448">
    <property type="entry name" value="PAS_4"/>
    <property type="match status" value="1"/>
</dbReference>
<dbReference type="AlphaFoldDB" id="A0A1S7LI84"/>
<dbReference type="CDD" id="cd00130">
    <property type="entry name" value="PAS"/>
    <property type="match status" value="3"/>
</dbReference>
<dbReference type="Gene3D" id="3.40.50.2300">
    <property type="match status" value="1"/>
</dbReference>
<dbReference type="GO" id="GO:0016020">
    <property type="term" value="C:membrane"/>
    <property type="evidence" value="ECO:0007669"/>
    <property type="project" value="UniProtKB-SubCell"/>
</dbReference>
<proteinExistence type="predicted"/>
<feature type="transmembrane region" description="Helical" evidence="15">
    <location>
        <begin position="6"/>
        <end position="27"/>
    </location>
</feature>
<sequence length="1188" mass="134547">MNIKRKFALAWFGSALLMLLLVASLFIRFVHDEQRVLANQRLLFAEQFLRDELTAYQETLKQQADEIVAIESVAGTIYLINRYEQQKGASALTFDVEKRRLIKELLKHLEHRSGSHLSLYDTEGKPVVWVERIGEVIYAGYRSPTASQEIHKNYFSQKPALAPPSFDPTKIKGWDGREQIHQLQGDAQGSRLLTAAPIQWHTAGSTSTLHSQHAGYLVVSQALNQHFTEQLSLRTRTHVKVMHAPKGLPKEQLFLDLSPQQALLQSHPLDFNHQEEMDVDQHLLDHPTHFIALVNRLRSDGKALLFAFSLEKASFKPAQRAFLEAMIVGGILSAFFLIPLGWFFIQKQLVNPLDALLEGVTHFRQKSLVPKRLSGKYPAEFKRLSEALHDLGQTVVERERSLLTLSTAMEQAPLSIVITDTDGHIEYANPAFEAISGYRLDEVKGKTPRIIKSDETPDETYQELWQTIGQGETWQGEFINRKKDGSLHWQMAYIAPVLNKEGKITQYIGLEEEITVRKNAEAALAESNQRFMTLASVSPVGIFQSDAEGNYRYVNAQWEQITDTPASIIESCGWGENIHPEDRPAIIDRWQITVRGGHHFGEEFRFLRGDGTIRWVMAEAHPTLDQQGNVYGYVGTITDITTRKKMELELGRERALLRSLIDSIPDHIFYKHTDGSYMGCNRAFANFFGQTEQQIIGQQDLTLFSHHQSYRIREQDLAMLESGEPVQLEDWVKDTEGKKVLLNTLKTPFYGPNGEVLGILGISRDLTERKEFERELEKTRDQAEAANHSKSEFLAAMSHEIRTPMNVVIGMSELLRESSLDEKQTYYVHTLQQAGNALLELIDNILDLSKIEAGKMVLNHQPFDLLQLLDSIRDFFKLPCQDKGLTLHHRFPPELRDYWIKGDDGRIRQVLFNLLGNAIKFTELGMVSLVVWVEPHEDDTPSILFEVSDTGLGIPVAQRLRIFDKFTQQDSSVTRRFGGTGLGLAICQRFSEMMGGSVWVESTEGLGSAFYMRLPLELIEADHSGTEIQQPELPQLPQTRHGSKSLADGNSTQQSPDIEASKERKGLTILVVEDSPDNRNLIKAFLASSPHELTLAENGQVALEKIHQSRFDLIFMDMQMPVLDGYNATRAIRRFEEVTGTEPPHYIYALTAHALVGDREKCLEAGCDDYLTKPIKKSKLLEVIASHC</sequence>
<dbReference type="FunFam" id="1.10.287.130:FF:000038">
    <property type="entry name" value="Sensory transduction histidine kinase"/>
    <property type="match status" value="1"/>
</dbReference>
<feature type="domain" description="PAC" evidence="19">
    <location>
        <begin position="600"/>
        <end position="652"/>
    </location>
</feature>
<dbReference type="InterPro" id="IPR036890">
    <property type="entry name" value="HATPase_C_sf"/>
</dbReference>
<dbReference type="SUPFAM" id="SSF55874">
    <property type="entry name" value="ATPase domain of HSP90 chaperone/DNA topoisomerase II/histidine kinase"/>
    <property type="match status" value="1"/>
</dbReference>
<dbReference type="SMART" id="SM00448">
    <property type="entry name" value="REC"/>
    <property type="match status" value="1"/>
</dbReference>
<evidence type="ECO:0000256" key="7">
    <source>
        <dbReference type="ARBA" id="ARBA00022777"/>
    </source>
</evidence>
<evidence type="ECO:0000256" key="8">
    <source>
        <dbReference type="ARBA" id="ARBA00022840"/>
    </source>
</evidence>
<dbReference type="CDD" id="cd00082">
    <property type="entry name" value="HisKA"/>
    <property type="match status" value="1"/>
</dbReference>
<dbReference type="SMART" id="SM00388">
    <property type="entry name" value="HisKA"/>
    <property type="match status" value="1"/>
</dbReference>
<dbReference type="PRINTS" id="PR00344">
    <property type="entry name" value="BCTRLSENSOR"/>
</dbReference>
<dbReference type="EC" id="2.7.13.3" evidence="3"/>
<dbReference type="CDD" id="cd16922">
    <property type="entry name" value="HATPase_EvgS-ArcB-TorS-like"/>
    <property type="match status" value="1"/>
</dbReference>
<feature type="domain" description="Response regulatory" evidence="17">
    <location>
        <begin position="1068"/>
        <end position="1188"/>
    </location>
</feature>
<evidence type="ECO:0000256" key="11">
    <source>
        <dbReference type="ARBA" id="ARBA00023306"/>
    </source>
</evidence>
<feature type="domain" description="Histidine kinase" evidence="16">
    <location>
        <begin position="796"/>
        <end position="1018"/>
    </location>
</feature>
<keyword evidence="6" id="KW-0547">Nucleotide-binding</keyword>
<dbReference type="PROSITE" id="PS50113">
    <property type="entry name" value="PAC"/>
    <property type="match status" value="3"/>
</dbReference>
<feature type="domain" description="PAC" evidence="19">
    <location>
        <begin position="472"/>
        <end position="526"/>
    </location>
</feature>
<dbReference type="InterPro" id="IPR000014">
    <property type="entry name" value="PAS"/>
</dbReference>
<comment type="catalytic activity">
    <reaction evidence="1">
        <text>ATP + protein L-histidine = ADP + protein N-phospho-L-histidine.</text>
        <dbReference type="EC" id="2.7.13.3"/>
    </reaction>
</comment>
<dbReference type="PROSITE" id="PS50112">
    <property type="entry name" value="PAS"/>
    <property type="match status" value="2"/>
</dbReference>
<dbReference type="CDD" id="cd17546">
    <property type="entry name" value="REC_hyHK_CKI1_RcsC-like"/>
    <property type="match status" value="1"/>
</dbReference>
<dbReference type="PANTHER" id="PTHR45339:SF1">
    <property type="entry name" value="HYBRID SIGNAL TRANSDUCTION HISTIDINE KINASE J"/>
    <property type="match status" value="1"/>
</dbReference>
<dbReference type="Gene3D" id="3.30.450.20">
    <property type="entry name" value="PAS domain"/>
    <property type="match status" value="3"/>
</dbReference>
<dbReference type="Pfam" id="PF13426">
    <property type="entry name" value="PAS_9"/>
    <property type="match status" value="1"/>
</dbReference>
<dbReference type="InterPro" id="IPR011006">
    <property type="entry name" value="CheY-like_superfamily"/>
</dbReference>
<evidence type="ECO:0000259" key="18">
    <source>
        <dbReference type="PROSITE" id="PS50112"/>
    </source>
</evidence>
<dbReference type="SUPFAM" id="SSF52172">
    <property type="entry name" value="CheY-like"/>
    <property type="match status" value="1"/>
</dbReference>
<keyword evidence="9" id="KW-0902">Two-component regulatory system</keyword>
<dbReference type="PROSITE" id="PS50110">
    <property type="entry name" value="RESPONSE_REGULATORY"/>
    <property type="match status" value="1"/>
</dbReference>
<feature type="coiled-coil region" evidence="13">
    <location>
        <begin position="762"/>
        <end position="789"/>
    </location>
</feature>
<dbReference type="GO" id="GO:0000155">
    <property type="term" value="F:phosphorelay sensor kinase activity"/>
    <property type="evidence" value="ECO:0007669"/>
    <property type="project" value="InterPro"/>
</dbReference>
<dbReference type="Pfam" id="PF00512">
    <property type="entry name" value="HisKA"/>
    <property type="match status" value="1"/>
</dbReference>
<dbReference type="Pfam" id="PF00072">
    <property type="entry name" value="Response_reg"/>
    <property type="match status" value="1"/>
</dbReference>
<dbReference type="InterPro" id="IPR036097">
    <property type="entry name" value="HisK_dim/P_sf"/>
</dbReference>
<dbReference type="InterPro" id="IPR003661">
    <property type="entry name" value="HisK_dim/P_dom"/>
</dbReference>
<evidence type="ECO:0000256" key="1">
    <source>
        <dbReference type="ARBA" id="ARBA00000085"/>
    </source>
</evidence>
<dbReference type="InterPro" id="IPR000700">
    <property type="entry name" value="PAS-assoc_C"/>
</dbReference>
<dbReference type="InterPro" id="IPR035965">
    <property type="entry name" value="PAS-like_dom_sf"/>
</dbReference>
<keyword evidence="4 12" id="KW-0597">Phosphoprotein</keyword>
<organism evidence="20">
    <name type="scientific">Magnetococcus massalia (strain MO-1)</name>
    <dbReference type="NCBI Taxonomy" id="451514"/>
    <lineage>
        <taxon>Bacteria</taxon>
        <taxon>Pseudomonadati</taxon>
        <taxon>Pseudomonadota</taxon>
        <taxon>Magnetococcia</taxon>
        <taxon>Magnetococcales</taxon>
        <taxon>Magnetococcaceae</taxon>
        <taxon>Magnetococcus</taxon>
    </lineage>
</organism>
<dbReference type="GO" id="GO:0005524">
    <property type="term" value="F:ATP binding"/>
    <property type="evidence" value="ECO:0007669"/>
    <property type="project" value="UniProtKB-KW"/>
</dbReference>
<dbReference type="NCBIfam" id="TIGR00229">
    <property type="entry name" value="sensory_box"/>
    <property type="match status" value="3"/>
</dbReference>
<evidence type="ECO:0000256" key="15">
    <source>
        <dbReference type="SAM" id="Phobius"/>
    </source>
</evidence>
<feature type="domain" description="PAS" evidence="18">
    <location>
        <begin position="653"/>
        <end position="724"/>
    </location>
</feature>
<dbReference type="Gene3D" id="1.10.287.130">
    <property type="match status" value="1"/>
</dbReference>
<dbReference type="EMBL" id="LO017727">
    <property type="protein sequence ID" value="CRH05807.1"/>
    <property type="molecule type" value="Genomic_DNA"/>
</dbReference>
<reference evidence="20" key="1">
    <citation type="submission" date="2015-04" db="EMBL/GenBank/DDBJ databases">
        <authorList>
            <person name="Syromyatnikov M.Y."/>
            <person name="Popov V.N."/>
        </authorList>
    </citation>
    <scope>NUCLEOTIDE SEQUENCE</scope>
    <source>
        <strain evidence="20">MO-1</strain>
    </source>
</reference>
<feature type="domain" description="PAS" evidence="18">
    <location>
        <begin position="401"/>
        <end position="447"/>
    </location>
</feature>
<evidence type="ECO:0000256" key="5">
    <source>
        <dbReference type="ARBA" id="ARBA00022679"/>
    </source>
</evidence>
<keyword evidence="15" id="KW-0812">Transmembrane</keyword>
<dbReference type="InterPro" id="IPR013656">
    <property type="entry name" value="PAS_4"/>
</dbReference>
<evidence type="ECO:0000256" key="3">
    <source>
        <dbReference type="ARBA" id="ARBA00012438"/>
    </source>
</evidence>
<dbReference type="PROSITE" id="PS50109">
    <property type="entry name" value="HIS_KIN"/>
    <property type="match status" value="1"/>
</dbReference>
<dbReference type="SUPFAM" id="SSF47384">
    <property type="entry name" value="Homodimeric domain of signal transducing histidine kinase"/>
    <property type="match status" value="1"/>
</dbReference>
<dbReference type="SUPFAM" id="SSF55785">
    <property type="entry name" value="PYP-like sensor domain (PAS domain)"/>
    <property type="match status" value="3"/>
</dbReference>
<dbReference type="InterPro" id="IPR005467">
    <property type="entry name" value="His_kinase_dom"/>
</dbReference>
<dbReference type="InterPro" id="IPR013655">
    <property type="entry name" value="PAS_fold_3"/>
</dbReference>
<evidence type="ECO:0000256" key="14">
    <source>
        <dbReference type="SAM" id="MobiDB-lite"/>
    </source>
</evidence>
<keyword evidence="8" id="KW-0067">ATP-binding</keyword>
<accession>A0A1S7LI84</accession>
<keyword evidence="11" id="KW-0131">Cell cycle</keyword>
<evidence type="ECO:0000256" key="12">
    <source>
        <dbReference type="PROSITE-ProRule" id="PRU00169"/>
    </source>
</evidence>
<evidence type="ECO:0000256" key="4">
    <source>
        <dbReference type="ARBA" id="ARBA00022553"/>
    </source>
</evidence>
<dbReference type="Gene3D" id="3.30.565.10">
    <property type="entry name" value="Histidine kinase-like ATPase, C-terminal domain"/>
    <property type="match status" value="1"/>
</dbReference>
<dbReference type="Pfam" id="PF08447">
    <property type="entry name" value="PAS_3"/>
    <property type="match status" value="1"/>
</dbReference>
<evidence type="ECO:0000256" key="13">
    <source>
        <dbReference type="SAM" id="Coils"/>
    </source>
</evidence>
<keyword evidence="7 20" id="KW-0418">Kinase</keyword>
<evidence type="ECO:0000256" key="10">
    <source>
        <dbReference type="ARBA" id="ARBA00023136"/>
    </source>
</evidence>
<dbReference type="Pfam" id="PF02518">
    <property type="entry name" value="HATPase_c"/>
    <property type="match status" value="1"/>
</dbReference>
<dbReference type="InterPro" id="IPR001610">
    <property type="entry name" value="PAC"/>
</dbReference>
<name>A0A1S7LI84_MAGMO</name>
<gene>
    <name evidence="20" type="ORF">MAGMO_1623</name>
</gene>
<dbReference type="InterPro" id="IPR003594">
    <property type="entry name" value="HATPase_dom"/>
</dbReference>
<evidence type="ECO:0000313" key="20">
    <source>
        <dbReference type="EMBL" id="CRH05807.1"/>
    </source>
</evidence>
<evidence type="ECO:0000259" key="17">
    <source>
        <dbReference type="PROSITE" id="PS50110"/>
    </source>
</evidence>
<keyword evidence="15" id="KW-1133">Transmembrane helix</keyword>
<comment type="subcellular location">
    <subcellularLocation>
        <location evidence="2">Membrane</location>
    </subcellularLocation>
</comment>
<evidence type="ECO:0000259" key="16">
    <source>
        <dbReference type="PROSITE" id="PS50109"/>
    </source>
</evidence>
<protein>
    <recommendedName>
        <fullName evidence="3">histidine kinase</fullName>
        <ecNumber evidence="3">2.7.13.3</ecNumber>
    </recommendedName>
</protein>
<feature type="region of interest" description="Disordered" evidence="14">
    <location>
        <begin position="1031"/>
        <end position="1060"/>
    </location>
</feature>
<keyword evidence="5 20" id="KW-0808">Transferase</keyword>
<evidence type="ECO:0000256" key="2">
    <source>
        <dbReference type="ARBA" id="ARBA00004370"/>
    </source>
</evidence>
<dbReference type="SMART" id="SM00091">
    <property type="entry name" value="PAS"/>
    <property type="match status" value="3"/>
</dbReference>
<dbReference type="SMART" id="SM00387">
    <property type="entry name" value="HATPase_c"/>
    <property type="match status" value="1"/>
</dbReference>
<keyword evidence="10 15" id="KW-0472">Membrane</keyword>
<dbReference type="InterPro" id="IPR004358">
    <property type="entry name" value="Sig_transdc_His_kin-like_C"/>
</dbReference>
<dbReference type="SMART" id="SM00086">
    <property type="entry name" value="PAC"/>
    <property type="match status" value="3"/>
</dbReference>
<evidence type="ECO:0000259" key="19">
    <source>
        <dbReference type="PROSITE" id="PS50113"/>
    </source>
</evidence>
<evidence type="ECO:0000256" key="6">
    <source>
        <dbReference type="ARBA" id="ARBA00022741"/>
    </source>
</evidence>
<feature type="domain" description="PAC" evidence="19">
    <location>
        <begin position="726"/>
        <end position="778"/>
    </location>
</feature>
<dbReference type="InterPro" id="IPR001789">
    <property type="entry name" value="Sig_transdc_resp-reg_receiver"/>
</dbReference>
<dbReference type="FunFam" id="3.30.565.10:FF:000010">
    <property type="entry name" value="Sensor histidine kinase RcsC"/>
    <property type="match status" value="1"/>
</dbReference>
<evidence type="ECO:0000256" key="9">
    <source>
        <dbReference type="ARBA" id="ARBA00023012"/>
    </source>
</evidence>